<dbReference type="HOGENOM" id="CLU_2110176_0_0_1"/>
<feature type="compositionally biased region" description="Low complexity" evidence="1">
    <location>
        <begin position="14"/>
        <end position="23"/>
    </location>
</feature>
<name>H6QTJ0_PUCGT</name>
<dbReference type="InParanoid" id="H6QTJ0"/>
<sequence>MAGLVQQVATPVHRTAAQPAPQTAVPAARTAVLDARTAVPAAQTTAQTAPAARPAIPAAPAARSGKSADGAGSPDFRKTVLNILTSCYVSCSLASSQLSSLFSASSGRARLTVTS</sequence>
<evidence type="ECO:0000313" key="3">
    <source>
        <dbReference type="Proteomes" id="UP000008783"/>
    </source>
</evidence>
<feature type="region of interest" description="Disordered" evidence="1">
    <location>
        <begin position="37"/>
        <end position="74"/>
    </location>
</feature>
<dbReference type="Proteomes" id="UP000008783">
    <property type="component" value="Unassembled WGS sequence"/>
</dbReference>
<protein>
    <submittedName>
        <fullName evidence="2">Uncharacterized protein</fullName>
    </submittedName>
</protein>
<feature type="region of interest" description="Disordered" evidence="1">
    <location>
        <begin position="1"/>
        <end position="23"/>
    </location>
</feature>
<gene>
    <name evidence="2" type="ORF">PGTG_22129</name>
</gene>
<proteinExistence type="predicted"/>
<dbReference type="VEuPathDB" id="FungiDB:PGTG_22129"/>
<dbReference type="RefSeq" id="XP_003889164.1">
    <property type="nucleotide sequence ID" value="XM_003889115.1"/>
</dbReference>
<feature type="compositionally biased region" description="Low complexity" evidence="1">
    <location>
        <begin position="37"/>
        <end position="63"/>
    </location>
</feature>
<dbReference type="GeneID" id="13541221"/>
<dbReference type="KEGG" id="pgr:PGTG_22129"/>
<accession>H6QTJ0</accession>
<keyword evidence="3" id="KW-1185">Reference proteome</keyword>
<dbReference type="EMBL" id="DS178315">
    <property type="protein sequence ID" value="EHS64205.1"/>
    <property type="molecule type" value="Genomic_DNA"/>
</dbReference>
<reference evidence="3" key="1">
    <citation type="journal article" date="2011" name="Proc. Natl. Acad. Sci. U.S.A.">
        <title>Obligate biotrophy features unraveled by the genomic analysis of rust fungi.</title>
        <authorList>
            <person name="Duplessis S."/>
            <person name="Cuomo C.A."/>
            <person name="Lin Y.-C."/>
            <person name="Aerts A."/>
            <person name="Tisserant E."/>
            <person name="Veneault-Fourrey C."/>
            <person name="Joly D.L."/>
            <person name="Hacquard S."/>
            <person name="Amselem J."/>
            <person name="Cantarel B.L."/>
            <person name="Chiu R."/>
            <person name="Coutinho P.M."/>
            <person name="Feau N."/>
            <person name="Field M."/>
            <person name="Frey P."/>
            <person name="Gelhaye E."/>
            <person name="Goldberg J."/>
            <person name="Grabherr M.G."/>
            <person name="Kodira C.D."/>
            <person name="Kohler A."/>
            <person name="Kuees U."/>
            <person name="Lindquist E.A."/>
            <person name="Lucas S.M."/>
            <person name="Mago R."/>
            <person name="Mauceli E."/>
            <person name="Morin E."/>
            <person name="Murat C."/>
            <person name="Pangilinan J.L."/>
            <person name="Park R."/>
            <person name="Pearson M."/>
            <person name="Quesneville H."/>
            <person name="Rouhier N."/>
            <person name="Sakthikumar S."/>
            <person name="Salamov A.A."/>
            <person name="Schmutz J."/>
            <person name="Selles B."/>
            <person name="Shapiro H."/>
            <person name="Tanguay P."/>
            <person name="Tuskan G.A."/>
            <person name="Henrissat B."/>
            <person name="Van de Peer Y."/>
            <person name="Rouze P."/>
            <person name="Ellis J.G."/>
            <person name="Dodds P.N."/>
            <person name="Schein J.E."/>
            <person name="Zhong S."/>
            <person name="Hamelin R.C."/>
            <person name="Grigoriev I.V."/>
            <person name="Szabo L.J."/>
            <person name="Martin F."/>
        </authorList>
    </citation>
    <scope>NUCLEOTIDE SEQUENCE [LARGE SCALE GENOMIC DNA]</scope>
    <source>
        <strain evidence="3">CRL 75-36-700-3 / race SCCL</strain>
    </source>
</reference>
<evidence type="ECO:0000256" key="1">
    <source>
        <dbReference type="SAM" id="MobiDB-lite"/>
    </source>
</evidence>
<organism evidence="2 3">
    <name type="scientific">Puccinia graminis f. sp. tritici (strain CRL 75-36-700-3 / race SCCL)</name>
    <name type="common">Black stem rust fungus</name>
    <dbReference type="NCBI Taxonomy" id="418459"/>
    <lineage>
        <taxon>Eukaryota</taxon>
        <taxon>Fungi</taxon>
        <taxon>Dikarya</taxon>
        <taxon>Basidiomycota</taxon>
        <taxon>Pucciniomycotina</taxon>
        <taxon>Pucciniomycetes</taxon>
        <taxon>Pucciniales</taxon>
        <taxon>Pucciniaceae</taxon>
        <taxon>Puccinia</taxon>
    </lineage>
</organism>
<dbReference type="AlphaFoldDB" id="H6QTJ0"/>
<evidence type="ECO:0000313" key="2">
    <source>
        <dbReference type="EMBL" id="EHS64205.1"/>
    </source>
</evidence>